<gene>
    <name evidence="3" type="ORF">BDV98DRAFT_563245</name>
</gene>
<feature type="region of interest" description="Disordered" evidence="2">
    <location>
        <begin position="140"/>
        <end position="201"/>
    </location>
</feature>
<feature type="region of interest" description="Disordered" evidence="2">
    <location>
        <begin position="225"/>
        <end position="361"/>
    </location>
</feature>
<feature type="compositionally biased region" description="Low complexity" evidence="2">
    <location>
        <begin position="285"/>
        <end position="295"/>
    </location>
</feature>
<feature type="non-terminal residue" evidence="3">
    <location>
        <position position="659"/>
    </location>
</feature>
<dbReference type="EMBL" id="ML178819">
    <property type="protein sequence ID" value="TFL03905.1"/>
    <property type="molecule type" value="Genomic_DNA"/>
</dbReference>
<feature type="region of interest" description="Disordered" evidence="2">
    <location>
        <begin position="577"/>
        <end position="659"/>
    </location>
</feature>
<feature type="region of interest" description="Disordered" evidence="2">
    <location>
        <begin position="452"/>
        <end position="543"/>
    </location>
</feature>
<reference evidence="3 4" key="1">
    <citation type="journal article" date="2019" name="Nat. Ecol. Evol.">
        <title>Megaphylogeny resolves global patterns of mushroom evolution.</title>
        <authorList>
            <person name="Varga T."/>
            <person name="Krizsan K."/>
            <person name="Foldi C."/>
            <person name="Dima B."/>
            <person name="Sanchez-Garcia M."/>
            <person name="Sanchez-Ramirez S."/>
            <person name="Szollosi G.J."/>
            <person name="Szarkandi J.G."/>
            <person name="Papp V."/>
            <person name="Albert L."/>
            <person name="Andreopoulos W."/>
            <person name="Angelini C."/>
            <person name="Antonin V."/>
            <person name="Barry K.W."/>
            <person name="Bougher N.L."/>
            <person name="Buchanan P."/>
            <person name="Buyck B."/>
            <person name="Bense V."/>
            <person name="Catcheside P."/>
            <person name="Chovatia M."/>
            <person name="Cooper J."/>
            <person name="Damon W."/>
            <person name="Desjardin D."/>
            <person name="Finy P."/>
            <person name="Geml J."/>
            <person name="Haridas S."/>
            <person name="Hughes K."/>
            <person name="Justo A."/>
            <person name="Karasinski D."/>
            <person name="Kautmanova I."/>
            <person name="Kiss B."/>
            <person name="Kocsube S."/>
            <person name="Kotiranta H."/>
            <person name="LaButti K.M."/>
            <person name="Lechner B.E."/>
            <person name="Liimatainen K."/>
            <person name="Lipzen A."/>
            <person name="Lukacs Z."/>
            <person name="Mihaltcheva S."/>
            <person name="Morgado L.N."/>
            <person name="Niskanen T."/>
            <person name="Noordeloos M.E."/>
            <person name="Ohm R.A."/>
            <person name="Ortiz-Santana B."/>
            <person name="Ovrebo C."/>
            <person name="Racz N."/>
            <person name="Riley R."/>
            <person name="Savchenko A."/>
            <person name="Shiryaev A."/>
            <person name="Soop K."/>
            <person name="Spirin V."/>
            <person name="Szebenyi C."/>
            <person name="Tomsovsky M."/>
            <person name="Tulloss R.E."/>
            <person name="Uehling J."/>
            <person name="Grigoriev I.V."/>
            <person name="Vagvolgyi C."/>
            <person name="Papp T."/>
            <person name="Martin F.M."/>
            <person name="Miettinen O."/>
            <person name="Hibbett D.S."/>
            <person name="Nagy L.G."/>
        </authorList>
    </citation>
    <scope>NUCLEOTIDE SEQUENCE [LARGE SCALE GENOMIC DNA]</scope>
    <source>
        <strain evidence="3 4">CBS 309.79</strain>
    </source>
</reference>
<keyword evidence="1" id="KW-0175">Coiled coil</keyword>
<feature type="compositionally biased region" description="Polar residues" evidence="2">
    <location>
        <begin position="47"/>
        <end position="73"/>
    </location>
</feature>
<feature type="compositionally biased region" description="Low complexity" evidence="2">
    <location>
        <begin position="528"/>
        <end position="543"/>
    </location>
</feature>
<feature type="compositionally biased region" description="Pro residues" evidence="2">
    <location>
        <begin position="296"/>
        <end position="312"/>
    </location>
</feature>
<feature type="compositionally biased region" description="Basic and acidic residues" evidence="2">
    <location>
        <begin position="14"/>
        <end position="30"/>
    </location>
</feature>
<dbReference type="Proteomes" id="UP000305067">
    <property type="component" value="Unassembled WGS sequence"/>
</dbReference>
<organism evidence="3 4">
    <name type="scientific">Pterulicium gracile</name>
    <dbReference type="NCBI Taxonomy" id="1884261"/>
    <lineage>
        <taxon>Eukaryota</taxon>
        <taxon>Fungi</taxon>
        <taxon>Dikarya</taxon>
        <taxon>Basidiomycota</taxon>
        <taxon>Agaricomycotina</taxon>
        <taxon>Agaricomycetes</taxon>
        <taxon>Agaricomycetidae</taxon>
        <taxon>Agaricales</taxon>
        <taxon>Pleurotineae</taxon>
        <taxon>Pterulaceae</taxon>
        <taxon>Pterulicium</taxon>
    </lineage>
</organism>
<accession>A0A5C3QPK0</accession>
<feature type="compositionally biased region" description="Basic and acidic residues" evidence="2">
    <location>
        <begin position="225"/>
        <end position="235"/>
    </location>
</feature>
<feature type="compositionally biased region" description="Basic and acidic residues" evidence="2">
    <location>
        <begin position="262"/>
        <end position="278"/>
    </location>
</feature>
<dbReference type="OrthoDB" id="2804750at2759"/>
<feature type="compositionally biased region" description="Polar residues" evidence="2">
    <location>
        <begin position="486"/>
        <end position="508"/>
    </location>
</feature>
<evidence type="ECO:0000313" key="4">
    <source>
        <dbReference type="Proteomes" id="UP000305067"/>
    </source>
</evidence>
<evidence type="ECO:0000256" key="2">
    <source>
        <dbReference type="SAM" id="MobiDB-lite"/>
    </source>
</evidence>
<feature type="compositionally biased region" description="Low complexity" evidence="2">
    <location>
        <begin position="452"/>
        <end position="463"/>
    </location>
</feature>
<dbReference type="AlphaFoldDB" id="A0A5C3QPK0"/>
<feature type="region of interest" description="Disordered" evidence="2">
    <location>
        <begin position="1"/>
        <end position="96"/>
    </location>
</feature>
<name>A0A5C3QPK0_9AGAR</name>
<sequence length="659" mass="70783">MSTSTTPASRLRNKTADFLRKSKRDDESAEPRVPMPTPASLDLVHTVSRSSAQVPTPSPATSTKTRLSLSFLTRTRKRSQTTGPPETRPSLGINTNVDIDANQPILDISPVDVVTPTVVSPSESTSELCKPLGSASFLSRFSPLKTRRSPRESEDVASLQAPQPASNAAFDSVSSSNSSSYVPVTPKVTTQPTITVSHPDSSLVEEYRDIFTYAPLGRSASIHHGAEPQVDEKHAQRQRTLSSKSADPRPVPRSRSTAQRNNEVEVKRSKGRDKRESESVSLNARRSSIRSLSSIPSPPETPPPPLPLPSPPSSAQTFSTPAAAYAARAMRSSPSLPAGPRRRATTLSTSGSASPPPPMTLRKVASTPLDRLLNQRSFTKESIEVAQPEQLRGMVQAESSRFEELAGYLLTLVEIHNAEKTSLERRIALLESEAKKKEKEMKGLRWLMMNETAPASPTSSGTTLDPGAASITSGGRRTRRKPVGNTFESDSESMSRTSGFETSDSNSIFLKHRRKQLDNHHRTGSTGLGLELPNGNGPYLGSTTKRSSIASYASSPSSSTSSLGLHLPANLHSHGLTAIPEASTPPTPLPQQETTPMPTQQKDLPLASAPSPSGASSDNEERAASVAYAANLKRHKHASIDQVLSQSSEGELNSALQKM</sequence>
<protein>
    <submittedName>
        <fullName evidence="3">Uncharacterized protein</fullName>
    </submittedName>
</protein>
<proteinExistence type="predicted"/>
<feature type="compositionally biased region" description="Low complexity" evidence="2">
    <location>
        <begin position="165"/>
        <end position="196"/>
    </location>
</feature>
<evidence type="ECO:0000313" key="3">
    <source>
        <dbReference type="EMBL" id="TFL03905.1"/>
    </source>
</evidence>
<evidence type="ECO:0000256" key="1">
    <source>
        <dbReference type="SAM" id="Coils"/>
    </source>
</evidence>
<feature type="compositionally biased region" description="Polar residues" evidence="2">
    <location>
        <begin position="642"/>
        <end position="659"/>
    </location>
</feature>
<feature type="compositionally biased region" description="Low complexity" evidence="2">
    <location>
        <begin position="590"/>
        <end position="617"/>
    </location>
</feature>
<feature type="coiled-coil region" evidence="1">
    <location>
        <begin position="413"/>
        <end position="447"/>
    </location>
</feature>
<keyword evidence="4" id="KW-1185">Reference proteome</keyword>